<evidence type="ECO:0000313" key="5">
    <source>
        <dbReference type="Proteomes" id="UP001314262"/>
    </source>
</evidence>
<evidence type="ECO:0000256" key="2">
    <source>
        <dbReference type="ARBA" id="ARBA00023002"/>
    </source>
</evidence>
<dbReference type="PANTHER" id="PTHR44169">
    <property type="entry name" value="NADPH-DEPENDENT 1-ACYLDIHYDROXYACETONE PHOSPHATE REDUCTASE"/>
    <property type="match status" value="1"/>
</dbReference>
<evidence type="ECO:0000256" key="3">
    <source>
        <dbReference type="RuleBase" id="RU000363"/>
    </source>
</evidence>
<reference evidence="4 5" key="1">
    <citation type="submission" date="2023-10" db="EMBL/GenBank/DDBJ databases">
        <authorList>
            <person name="Botero Cardona J."/>
        </authorList>
    </citation>
    <scope>NUCLEOTIDE SEQUENCE [LARGE SCALE GENOMIC DNA]</scope>
    <source>
        <strain evidence="4 5">R-53137</strain>
    </source>
</reference>
<proteinExistence type="inferred from homology"/>
<keyword evidence="2" id="KW-0560">Oxidoreductase</keyword>
<dbReference type="Pfam" id="PF00106">
    <property type="entry name" value="adh_short"/>
    <property type="match status" value="1"/>
</dbReference>
<dbReference type="SUPFAM" id="SSF51735">
    <property type="entry name" value="NAD(P)-binding Rossmann-fold domains"/>
    <property type="match status" value="1"/>
</dbReference>
<protein>
    <submittedName>
        <fullName evidence="4">Short-chain dehydrogenase (YqjQ)</fullName>
    </submittedName>
</protein>
<sequence>MPKVILVTGATSGIGYQTTQLLAEQGHIVYGAGRRVEKLAALEKVGVHPLKLDLTDEESCRQAVATVLADQGRIDVLINNAGYGSYGAVEDVDLEEAKRQFDVNLFGLAQLIKLVLPTMRQQQSGRIINVSSMAGRMASYFGAWYHATKFALEGFSDSLRMELKLFGIDVVLVEPGLIKTDWGLIAADHLASSAAGGPYEVAARQTANGMKKQYQGQLLSQPILIAKTLVKIVNQKKSRARYLIGFVAKPLVFLRAILPARWFDALMRRVVKG</sequence>
<gene>
    <name evidence="4" type="ORF">R53137_KAKDMLNK_00006</name>
</gene>
<name>A0ABN9YMI1_9LACO</name>
<accession>A0ABN9YMI1</accession>
<dbReference type="CDD" id="cd05374">
    <property type="entry name" value="17beta-HSD-like_SDR_c"/>
    <property type="match status" value="1"/>
</dbReference>
<dbReference type="Gene3D" id="3.40.50.720">
    <property type="entry name" value="NAD(P)-binding Rossmann-like Domain"/>
    <property type="match status" value="1"/>
</dbReference>
<dbReference type="PRINTS" id="PR00081">
    <property type="entry name" value="GDHRDH"/>
</dbReference>
<keyword evidence="5" id="KW-1185">Reference proteome</keyword>
<dbReference type="EMBL" id="CAUZLT010000001">
    <property type="protein sequence ID" value="CAK1223617.1"/>
    <property type="molecule type" value="Genomic_DNA"/>
</dbReference>
<dbReference type="InterPro" id="IPR036291">
    <property type="entry name" value="NAD(P)-bd_dom_sf"/>
</dbReference>
<dbReference type="InterPro" id="IPR002347">
    <property type="entry name" value="SDR_fam"/>
</dbReference>
<evidence type="ECO:0000256" key="1">
    <source>
        <dbReference type="ARBA" id="ARBA00006484"/>
    </source>
</evidence>
<dbReference type="Proteomes" id="UP001314262">
    <property type="component" value="Unassembled WGS sequence"/>
</dbReference>
<dbReference type="PRINTS" id="PR00080">
    <property type="entry name" value="SDRFAMILY"/>
</dbReference>
<evidence type="ECO:0000313" key="4">
    <source>
        <dbReference type="EMBL" id="CAK1223617.1"/>
    </source>
</evidence>
<dbReference type="PANTHER" id="PTHR44169:SF6">
    <property type="entry name" value="NADPH-DEPENDENT 1-ACYLDIHYDROXYACETONE PHOSPHATE REDUCTASE"/>
    <property type="match status" value="1"/>
</dbReference>
<organism evidence="4 5">
    <name type="scientific">Fructobacillus tropaeoli</name>
    <dbReference type="NCBI Taxonomy" id="709323"/>
    <lineage>
        <taxon>Bacteria</taxon>
        <taxon>Bacillati</taxon>
        <taxon>Bacillota</taxon>
        <taxon>Bacilli</taxon>
        <taxon>Lactobacillales</taxon>
        <taxon>Lactobacillaceae</taxon>
        <taxon>Fructobacillus</taxon>
    </lineage>
</organism>
<dbReference type="RefSeq" id="WP_203617962.1">
    <property type="nucleotide sequence ID" value="NZ_BOJU01000002.1"/>
</dbReference>
<dbReference type="NCBIfam" id="NF004826">
    <property type="entry name" value="PRK06182.1"/>
    <property type="match status" value="1"/>
</dbReference>
<comment type="caution">
    <text evidence="4">The sequence shown here is derived from an EMBL/GenBank/DDBJ whole genome shotgun (WGS) entry which is preliminary data.</text>
</comment>
<comment type="similarity">
    <text evidence="1 3">Belongs to the short-chain dehydrogenases/reductases (SDR) family.</text>
</comment>